<feature type="domain" description="Tyrosine specific protein phosphatases" evidence="3">
    <location>
        <begin position="273"/>
        <end position="348"/>
    </location>
</feature>
<dbReference type="PANTHER" id="PTHR19134:SF561">
    <property type="entry name" value="PROTEIN TYROSINE PHOSPHATASE 36E, ISOFORM A"/>
    <property type="match status" value="1"/>
</dbReference>
<dbReference type="AlphaFoldDB" id="A0AA35RHU0"/>
<dbReference type="PROSITE" id="PS50056">
    <property type="entry name" value="TYR_PHOSPHATASE_2"/>
    <property type="match status" value="1"/>
</dbReference>
<dbReference type="InterPro" id="IPR029021">
    <property type="entry name" value="Prot-tyrosine_phosphatase-like"/>
</dbReference>
<evidence type="ECO:0000313" key="5">
    <source>
        <dbReference type="Proteomes" id="UP001174909"/>
    </source>
</evidence>
<name>A0AA35RHU0_GEOBA</name>
<dbReference type="SMART" id="SM00194">
    <property type="entry name" value="PTPc"/>
    <property type="match status" value="2"/>
</dbReference>
<evidence type="ECO:0000313" key="4">
    <source>
        <dbReference type="EMBL" id="CAI8010983.1"/>
    </source>
</evidence>
<evidence type="ECO:0000259" key="3">
    <source>
        <dbReference type="PROSITE" id="PS50056"/>
    </source>
</evidence>
<evidence type="ECO:0000259" key="2">
    <source>
        <dbReference type="PROSITE" id="PS50055"/>
    </source>
</evidence>
<keyword evidence="5" id="KW-1185">Reference proteome</keyword>
<dbReference type="Gene3D" id="3.90.190.10">
    <property type="entry name" value="Protein tyrosine phosphatase superfamily"/>
    <property type="match status" value="2"/>
</dbReference>
<feature type="domain" description="Tyrosine-protein phosphatase" evidence="2">
    <location>
        <begin position="98"/>
        <end position="357"/>
    </location>
</feature>
<protein>
    <submittedName>
        <fullName evidence="4">Receptor-type tyrosine-protein phosphatase F</fullName>
    </submittedName>
</protein>
<reference evidence="4" key="1">
    <citation type="submission" date="2023-03" db="EMBL/GenBank/DDBJ databases">
        <authorList>
            <person name="Steffen K."/>
            <person name="Cardenas P."/>
        </authorList>
    </citation>
    <scope>NUCLEOTIDE SEQUENCE</scope>
</reference>
<dbReference type="PROSITE" id="PS50055">
    <property type="entry name" value="TYR_PHOSPHATASE_PTP"/>
    <property type="match status" value="2"/>
</dbReference>
<dbReference type="Pfam" id="PF00102">
    <property type="entry name" value="Y_phosphatase"/>
    <property type="match status" value="2"/>
</dbReference>
<feature type="region of interest" description="Disordered" evidence="1">
    <location>
        <begin position="49"/>
        <end position="74"/>
    </location>
</feature>
<dbReference type="InterPro" id="IPR003595">
    <property type="entry name" value="Tyr_Pase_cat"/>
</dbReference>
<feature type="compositionally biased region" description="Basic and acidic residues" evidence="1">
    <location>
        <begin position="53"/>
        <end position="62"/>
    </location>
</feature>
<keyword evidence="4" id="KW-0675">Receptor</keyword>
<dbReference type="CDD" id="cd00047">
    <property type="entry name" value="PTPc"/>
    <property type="match status" value="1"/>
</dbReference>
<accession>A0AA35RHU0</accession>
<feature type="domain" description="Tyrosine-protein phosphatase" evidence="2">
    <location>
        <begin position="389"/>
        <end position="603"/>
    </location>
</feature>
<dbReference type="SMART" id="SM00404">
    <property type="entry name" value="PTPc_motif"/>
    <property type="match status" value="1"/>
</dbReference>
<dbReference type="GO" id="GO:0004725">
    <property type="term" value="F:protein tyrosine phosphatase activity"/>
    <property type="evidence" value="ECO:0007669"/>
    <property type="project" value="InterPro"/>
</dbReference>
<dbReference type="PRINTS" id="PR00700">
    <property type="entry name" value="PRTYPHPHTASE"/>
</dbReference>
<evidence type="ECO:0000256" key="1">
    <source>
        <dbReference type="SAM" id="MobiDB-lite"/>
    </source>
</evidence>
<comment type="caution">
    <text evidence="4">The sequence shown here is derived from an EMBL/GenBank/DDBJ whole genome shotgun (WGS) entry which is preliminary data.</text>
</comment>
<dbReference type="InterPro" id="IPR000387">
    <property type="entry name" value="Tyr_Pase_dom"/>
</dbReference>
<gene>
    <name evidence="4" type="ORF">GBAR_LOCUS7144</name>
</gene>
<sequence length="603" mass="68818">MLSIVVLGCIIRRKKKIIPKIKAHNPLEHINETDSNQVTTTIPLETVSVGTHASDEGHKSEEAVMSSKSKENAPLPPQYAAEFEDHVARCHSKQDKEFKEQFALIQEYDPDFPKSIGTSQNFRKLNRFGNITVYDYNRVILGSIDGYSDCQRDFINASYIDSCRKRQFIATQGPLPKTVVDFWRMVWQERSQSIVMLANLVEASSVKCHKYWPETGTLSFGPFNVTITGQQILADYTTREFSVQLSESSEPALSVTQFHFTAWPDHGVPDYATSLLAFHKKVKKHHKRGMGPMIVHCSAGVGRTGTLITIDCVLEQLQEEEKVVDIAGVIIHLRTQRMKMVQSLEQYMFIHDAILEAVTCGDTQIDASLFSRRITEMSHRYPQTQLTEYENQFRVLEKVSPKPCEIPRNKALQHPFKNRNDYYLPSDDWGVVLRGDKQDYIHATFVNGYKQKRAFIIAQSPMESTARDFWKMVHDRKCGVIVMLCDLLEDGQETCYQYWPVRGGMAQFREYTVDLMEEKPVKGFVMRTLVVVNEKAGSAHQVVQLHMTNWSPDGSCSHLATITSVINEMSAIQRRTGKQSYHSPLQVCMWPVCVRLVLNSGMM</sequence>
<dbReference type="FunFam" id="3.90.190.10:FF:000185">
    <property type="entry name" value="Predicted protein"/>
    <property type="match status" value="1"/>
</dbReference>
<dbReference type="SUPFAM" id="SSF52799">
    <property type="entry name" value="(Phosphotyrosine protein) phosphatases II"/>
    <property type="match status" value="2"/>
</dbReference>
<dbReference type="InterPro" id="IPR016130">
    <property type="entry name" value="Tyr_Pase_AS"/>
</dbReference>
<dbReference type="EMBL" id="CASHTH010001073">
    <property type="protein sequence ID" value="CAI8010983.1"/>
    <property type="molecule type" value="Genomic_DNA"/>
</dbReference>
<dbReference type="PROSITE" id="PS00383">
    <property type="entry name" value="TYR_PHOSPHATASE_1"/>
    <property type="match status" value="1"/>
</dbReference>
<dbReference type="PANTHER" id="PTHR19134">
    <property type="entry name" value="RECEPTOR-TYPE TYROSINE-PROTEIN PHOSPHATASE"/>
    <property type="match status" value="1"/>
</dbReference>
<dbReference type="InterPro" id="IPR000242">
    <property type="entry name" value="PTP_cat"/>
</dbReference>
<dbReference type="Proteomes" id="UP001174909">
    <property type="component" value="Unassembled WGS sequence"/>
</dbReference>
<proteinExistence type="predicted"/>
<dbReference type="InterPro" id="IPR050348">
    <property type="entry name" value="Protein-Tyr_Phosphatase"/>
</dbReference>
<organism evidence="4 5">
    <name type="scientific">Geodia barretti</name>
    <name type="common">Barrett's horny sponge</name>
    <dbReference type="NCBI Taxonomy" id="519541"/>
    <lineage>
        <taxon>Eukaryota</taxon>
        <taxon>Metazoa</taxon>
        <taxon>Porifera</taxon>
        <taxon>Demospongiae</taxon>
        <taxon>Heteroscleromorpha</taxon>
        <taxon>Tetractinellida</taxon>
        <taxon>Astrophorina</taxon>
        <taxon>Geodiidae</taxon>
        <taxon>Geodia</taxon>
    </lineage>
</organism>